<evidence type="ECO:0000313" key="1">
    <source>
        <dbReference type="EMBL" id="EQA47012.1"/>
    </source>
</evidence>
<keyword evidence="2" id="KW-1185">Reference proteome</keyword>
<comment type="caution">
    <text evidence="1">The sequence shown here is derived from an EMBL/GenBank/DDBJ whole genome shotgun (WGS) entry which is preliminary data.</text>
</comment>
<dbReference type="EMBL" id="AHMO02000004">
    <property type="protein sequence ID" value="EQA47012.1"/>
    <property type="molecule type" value="Genomic_DNA"/>
</dbReference>
<reference evidence="1" key="1">
    <citation type="submission" date="2013-05" db="EMBL/GenBank/DDBJ databases">
        <authorList>
            <person name="Harkins D.M."/>
            <person name="Durkin A.S."/>
            <person name="Brinkac L.M."/>
            <person name="Haft D.H."/>
            <person name="Selengut J.D."/>
            <person name="Sanka R."/>
            <person name="DePew J."/>
            <person name="Purushe J."/>
            <person name="Hartskeerl R.A."/>
            <person name="Ahmed A."/>
            <person name="van der Linden H."/>
            <person name="Goris M.G.A."/>
            <person name="Vinetz J.M."/>
            <person name="Sutton G.G."/>
            <person name="Nierman W.C."/>
            <person name="Fouts D.E."/>
        </authorList>
    </citation>
    <scope>NUCLEOTIDE SEQUENCE [LARGE SCALE GENOMIC DNA]</scope>
    <source>
        <strain evidence="1">5399</strain>
    </source>
</reference>
<proteinExistence type="predicted"/>
<dbReference type="STRING" id="1049789.LEP1GSC050_0634"/>
<accession>T0FHD2</accession>
<sequence length="102" mass="12572">MGNEKRRNEPIFLLLLFEYENEPRFFFYKWKERRYRSYTREYYSYKWQQLTGFGKPCPLRFPFYLENPFLIKAGSENLNRTAINNIGPAPPRSQIIEREFFP</sequence>
<organism evidence="1 2">
    <name type="scientific">Leptospira broomii serovar Hurstbridge str. 5399</name>
    <dbReference type="NCBI Taxonomy" id="1049789"/>
    <lineage>
        <taxon>Bacteria</taxon>
        <taxon>Pseudomonadati</taxon>
        <taxon>Spirochaetota</taxon>
        <taxon>Spirochaetia</taxon>
        <taxon>Leptospirales</taxon>
        <taxon>Leptospiraceae</taxon>
        <taxon>Leptospira</taxon>
    </lineage>
</organism>
<gene>
    <name evidence="1" type="ORF">LEP1GSC050_0634</name>
</gene>
<dbReference type="Proteomes" id="UP000015454">
    <property type="component" value="Unassembled WGS sequence"/>
</dbReference>
<evidence type="ECO:0000313" key="2">
    <source>
        <dbReference type="Proteomes" id="UP000015454"/>
    </source>
</evidence>
<name>T0FHD2_9LEPT</name>
<dbReference type="AlphaFoldDB" id="T0FHD2"/>
<protein>
    <submittedName>
        <fullName evidence="1">Uncharacterized protein</fullName>
    </submittedName>
</protein>